<evidence type="ECO:0000256" key="3">
    <source>
        <dbReference type="SAM" id="MobiDB-lite"/>
    </source>
</evidence>
<protein>
    <recommendedName>
        <fullName evidence="4">Zn(2)-C6 fungal-type domain-containing protein</fullName>
    </recommendedName>
</protein>
<dbReference type="SMART" id="SM00066">
    <property type="entry name" value="GAL4"/>
    <property type="match status" value="1"/>
</dbReference>
<dbReference type="SUPFAM" id="SSF57701">
    <property type="entry name" value="Zn2/Cys6 DNA-binding domain"/>
    <property type="match status" value="1"/>
</dbReference>
<name>A0ABQ0M8U6_MYCCL</name>
<dbReference type="PROSITE" id="PS00463">
    <property type="entry name" value="ZN2_CY6_FUNGAL_1"/>
    <property type="match status" value="1"/>
</dbReference>
<dbReference type="CDD" id="cd00067">
    <property type="entry name" value="GAL4"/>
    <property type="match status" value="1"/>
</dbReference>
<organism evidence="5 6">
    <name type="scientific">Mycena chlorophos</name>
    <name type="common">Agaric fungus</name>
    <name type="synonym">Agaricus chlorophos</name>
    <dbReference type="NCBI Taxonomy" id="658473"/>
    <lineage>
        <taxon>Eukaryota</taxon>
        <taxon>Fungi</taxon>
        <taxon>Dikarya</taxon>
        <taxon>Basidiomycota</taxon>
        <taxon>Agaricomycotina</taxon>
        <taxon>Agaricomycetes</taxon>
        <taxon>Agaricomycetidae</taxon>
        <taxon>Agaricales</taxon>
        <taxon>Marasmiineae</taxon>
        <taxon>Mycenaceae</taxon>
        <taxon>Mycena</taxon>
    </lineage>
</organism>
<keyword evidence="1" id="KW-0479">Metal-binding</keyword>
<evidence type="ECO:0000313" key="6">
    <source>
        <dbReference type="Proteomes" id="UP000815677"/>
    </source>
</evidence>
<dbReference type="PANTHER" id="PTHR46910:SF38">
    <property type="entry name" value="ZN(2)-C6 FUNGAL-TYPE DOMAIN-CONTAINING PROTEIN"/>
    <property type="match status" value="1"/>
</dbReference>
<feature type="compositionally biased region" description="Low complexity" evidence="3">
    <location>
        <begin position="665"/>
        <end position="682"/>
    </location>
</feature>
<feature type="region of interest" description="Disordered" evidence="3">
    <location>
        <begin position="641"/>
        <end position="687"/>
    </location>
</feature>
<accession>A0ABQ0M8U6</accession>
<dbReference type="InterPro" id="IPR001138">
    <property type="entry name" value="Zn2Cys6_DnaBD"/>
</dbReference>
<dbReference type="InterPro" id="IPR007219">
    <property type="entry name" value="XnlR_reg_dom"/>
</dbReference>
<dbReference type="InterPro" id="IPR050987">
    <property type="entry name" value="AtrR-like"/>
</dbReference>
<sequence length="822" mass="91722">MDSAGLKRLPGSCDRCWRKKIRCDRATSDGVCTNCIHSKAECTHSRRKTTNNASIKTVRSAKDHVSKILSTSTIYIPSTDLAATHQILVEVAQYARSLEQQVALLQTQLLKVKQLSQGSPAPDETAVSEEEEEIPPDRLPRANAFKLRDKDLPLSKATKSFQFLQAVLRHVPDNTRPMLDLPWQRPEFWKAQPWEKIVNERCNLKPAPLVFPEKDLLDALLDLYFSKINPKLSLLHPPSFRALIAAKQHTKDPYFGSLVLLACALGSRFSDDARVLFDGTTDEHSCGWRWFAQVRPMVMMPWGDHPKSLYQLQYFCLYITFISASCMGIRDEVWLMAGMGVRLAQALGVYTRKGLGYTQPGVTPRDAELYRRATWMLAVYDALMSCSQGRPWIAHLDKVDLEPARPLTDNGEVVHDTEDAGRPPAEVDMLNGYVDLAKIIVHIHKTLYPVGRERGNISSEEIIELDSALNRWVENLPDHLKWNASQANHTFLDQSALLYATYYHTQILLHRAFIPIGSRNSASPSVDLPSLSICTNAARSCIRVIDNQAKRGTGILHHPHLSRDLFDAAVILILNIIAGRSKIQTQEDYSRATVDLESCVRVLRLYEKRWRFAGRRCDAIYLGLRLVKFALFDPTFALTTASTPRSESPPVPDDNDGNILRRATSSESPPESSSSASASDASIFVDGPPTSAFQPGSSYAQHELDPEAAARAHAQAQMQIQMQALEQSMANTQHFFDGAGLPPTSSTSGFPMDVQVGADDIMDLQAMLGATFDPHAPTFDNGAHYAQGMAATQVYSEQNPWNLLSGSYEWGDWNLYPMDSEQ</sequence>
<proteinExistence type="predicted"/>
<dbReference type="PROSITE" id="PS50048">
    <property type="entry name" value="ZN2_CY6_FUNGAL_2"/>
    <property type="match status" value="1"/>
</dbReference>
<dbReference type="Gene3D" id="4.10.240.10">
    <property type="entry name" value="Zn(2)-C6 fungal-type DNA-binding domain"/>
    <property type="match status" value="1"/>
</dbReference>
<dbReference type="InterPro" id="IPR036864">
    <property type="entry name" value="Zn2-C6_fun-type_DNA-bd_sf"/>
</dbReference>
<dbReference type="CDD" id="cd12148">
    <property type="entry name" value="fungal_TF_MHR"/>
    <property type="match status" value="1"/>
</dbReference>
<dbReference type="EMBL" id="DF849907">
    <property type="protein sequence ID" value="GAT59773.1"/>
    <property type="molecule type" value="Genomic_DNA"/>
</dbReference>
<dbReference type="SMART" id="SM00906">
    <property type="entry name" value="Fungal_trans"/>
    <property type="match status" value="1"/>
</dbReference>
<dbReference type="PANTHER" id="PTHR46910">
    <property type="entry name" value="TRANSCRIPTION FACTOR PDR1"/>
    <property type="match status" value="1"/>
</dbReference>
<evidence type="ECO:0000259" key="4">
    <source>
        <dbReference type="PROSITE" id="PS50048"/>
    </source>
</evidence>
<evidence type="ECO:0000313" key="5">
    <source>
        <dbReference type="EMBL" id="GAT59773.1"/>
    </source>
</evidence>
<dbReference type="Pfam" id="PF00172">
    <property type="entry name" value="Zn_clus"/>
    <property type="match status" value="1"/>
</dbReference>
<dbReference type="Proteomes" id="UP000815677">
    <property type="component" value="Unassembled WGS sequence"/>
</dbReference>
<keyword evidence="6" id="KW-1185">Reference proteome</keyword>
<feature type="domain" description="Zn(2)-C6 fungal-type" evidence="4">
    <location>
        <begin position="12"/>
        <end position="44"/>
    </location>
</feature>
<keyword evidence="2" id="KW-0539">Nucleus</keyword>
<feature type="region of interest" description="Disordered" evidence="3">
    <location>
        <begin position="115"/>
        <end position="137"/>
    </location>
</feature>
<reference evidence="5" key="1">
    <citation type="submission" date="2014-09" db="EMBL/GenBank/DDBJ databases">
        <title>Genome sequence of the luminous mushroom Mycena chlorophos for searching fungal bioluminescence genes.</title>
        <authorList>
            <person name="Tanaka Y."/>
            <person name="Kasuga D."/>
            <person name="Oba Y."/>
            <person name="Hase S."/>
            <person name="Sato K."/>
            <person name="Oba Y."/>
            <person name="Sakakibara Y."/>
        </authorList>
    </citation>
    <scope>NUCLEOTIDE SEQUENCE</scope>
</reference>
<gene>
    <name evidence="5" type="ORF">MCHLO_16019</name>
</gene>
<evidence type="ECO:0000256" key="1">
    <source>
        <dbReference type="ARBA" id="ARBA00022723"/>
    </source>
</evidence>
<dbReference type="Pfam" id="PF04082">
    <property type="entry name" value="Fungal_trans"/>
    <property type="match status" value="1"/>
</dbReference>
<evidence type="ECO:0000256" key="2">
    <source>
        <dbReference type="ARBA" id="ARBA00023242"/>
    </source>
</evidence>